<dbReference type="Proteomes" id="UP000824120">
    <property type="component" value="Chromosome 10"/>
</dbReference>
<evidence type="ECO:0000313" key="2">
    <source>
        <dbReference type="Proteomes" id="UP000824120"/>
    </source>
</evidence>
<dbReference type="OrthoDB" id="1706699at2759"/>
<reference evidence="1 2" key="1">
    <citation type="submission" date="2020-09" db="EMBL/GenBank/DDBJ databases">
        <title>De no assembly of potato wild relative species, Solanum commersonii.</title>
        <authorList>
            <person name="Cho K."/>
        </authorList>
    </citation>
    <scope>NUCLEOTIDE SEQUENCE [LARGE SCALE GENOMIC DNA]</scope>
    <source>
        <strain evidence="1">LZ3.2</strain>
        <tissue evidence="1">Leaf</tissue>
    </source>
</reference>
<gene>
    <name evidence="1" type="ORF">H5410_052206</name>
</gene>
<evidence type="ECO:0000313" key="1">
    <source>
        <dbReference type="EMBL" id="KAG5581579.1"/>
    </source>
</evidence>
<proteinExistence type="predicted"/>
<sequence>MLFVDNIVLIDETRDRVNAKLEAWKWHDTQKIPKRERFKYLESIIQGSGDIDNDITHCIGVA</sequence>
<comment type="caution">
    <text evidence="1">The sequence shown here is derived from an EMBL/GenBank/DDBJ whole genome shotgun (WGS) entry which is preliminary data.</text>
</comment>
<dbReference type="AlphaFoldDB" id="A0A9J5X0H6"/>
<name>A0A9J5X0H6_SOLCO</name>
<accession>A0A9J5X0H6</accession>
<dbReference type="EMBL" id="JACXVP010000010">
    <property type="protein sequence ID" value="KAG5581579.1"/>
    <property type="molecule type" value="Genomic_DNA"/>
</dbReference>
<protein>
    <submittedName>
        <fullName evidence="1">Uncharacterized protein</fullName>
    </submittedName>
</protein>
<organism evidence="1 2">
    <name type="scientific">Solanum commersonii</name>
    <name type="common">Commerson's wild potato</name>
    <name type="synonym">Commerson's nightshade</name>
    <dbReference type="NCBI Taxonomy" id="4109"/>
    <lineage>
        <taxon>Eukaryota</taxon>
        <taxon>Viridiplantae</taxon>
        <taxon>Streptophyta</taxon>
        <taxon>Embryophyta</taxon>
        <taxon>Tracheophyta</taxon>
        <taxon>Spermatophyta</taxon>
        <taxon>Magnoliopsida</taxon>
        <taxon>eudicotyledons</taxon>
        <taxon>Gunneridae</taxon>
        <taxon>Pentapetalae</taxon>
        <taxon>asterids</taxon>
        <taxon>lamiids</taxon>
        <taxon>Solanales</taxon>
        <taxon>Solanaceae</taxon>
        <taxon>Solanoideae</taxon>
        <taxon>Solaneae</taxon>
        <taxon>Solanum</taxon>
    </lineage>
</organism>
<keyword evidence="2" id="KW-1185">Reference proteome</keyword>